<organism evidence="2 3">
    <name type="scientific">Myxococcus llanfairpwllgwyngyllgogerychwyrndrobwllllantysiliogogogochensis</name>
    <dbReference type="NCBI Taxonomy" id="2590453"/>
    <lineage>
        <taxon>Bacteria</taxon>
        <taxon>Pseudomonadati</taxon>
        <taxon>Myxococcota</taxon>
        <taxon>Myxococcia</taxon>
        <taxon>Myxococcales</taxon>
        <taxon>Cystobacterineae</taxon>
        <taxon>Myxococcaceae</taxon>
        <taxon>Myxococcus</taxon>
    </lineage>
</organism>
<keyword evidence="3" id="KW-1185">Reference proteome</keyword>
<proteinExistence type="predicted"/>
<dbReference type="Proteomes" id="UP000315369">
    <property type="component" value="Unassembled WGS sequence"/>
</dbReference>
<dbReference type="RefSeq" id="WP_141644612.1">
    <property type="nucleotide sequence ID" value="NZ_VIFM01000092.1"/>
</dbReference>
<evidence type="ECO:0000313" key="2">
    <source>
        <dbReference type="EMBL" id="TQF13664.1"/>
    </source>
</evidence>
<evidence type="ECO:0000313" key="3">
    <source>
        <dbReference type="Proteomes" id="UP000315369"/>
    </source>
</evidence>
<dbReference type="OrthoDB" id="5382705at2"/>
<dbReference type="AlphaFoldDB" id="A0A540WYW9"/>
<protein>
    <recommendedName>
        <fullName evidence="4">Lipoprotein</fullName>
    </recommendedName>
</protein>
<name>A0A540WYW9_9BACT</name>
<sequence length="151" mass="15600">MSKRWSGVTATVVASLVLLACGGIATEADDSDVAKLEQQSAEAGLGHQCGDRECDGNERVTCPSDCPASCGNGICEVGENQSTCPTDCGYSPYCGDGVCGAGENCPVDCGPMCLTPKAITPPPQDENFIHVCGDGYCEVNEYSNCPRDCCA</sequence>
<comment type="caution">
    <text evidence="2">The sequence shown here is derived from an EMBL/GenBank/DDBJ whole genome shotgun (WGS) entry which is preliminary data.</text>
</comment>
<keyword evidence="1" id="KW-0732">Signal</keyword>
<evidence type="ECO:0008006" key="4">
    <source>
        <dbReference type="Google" id="ProtNLM"/>
    </source>
</evidence>
<feature type="signal peptide" evidence="1">
    <location>
        <begin position="1"/>
        <end position="20"/>
    </location>
</feature>
<dbReference type="PROSITE" id="PS51257">
    <property type="entry name" value="PROKAR_LIPOPROTEIN"/>
    <property type="match status" value="1"/>
</dbReference>
<feature type="chain" id="PRO_5021718184" description="Lipoprotein" evidence="1">
    <location>
        <begin position="21"/>
        <end position="151"/>
    </location>
</feature>
<accession>A0A540WYW9</accession>
<evidence type="ECO:0000256" key="1">
    <source>
        <dbReference type="SAM" id="SignalP"/>
    </source>
</evidence>
<gene>
    <name evidence="2" type="ORF">FJV41_22655</name>
</gene>
<reference evidence="2 3" key="1">
    <citation type="submission" date="2019-06" db="EMBL/GenBank/DDBJ databases">
        <authorList>
            <person name="Livingstone P."/>
            <person name="Whitworth D."/>
        </authorList>
    </citation>
    <scope>NUCLEOTIDE SEQUENCE [LARGE SCALE GENOMIC DNA]</scope>
    <source>
        <strain evidence="2 3">AM401</strain>
    </source>
</reference>
<dbReference type="EMBL" id="VIFM01000092">
    <property type="protein sequence ID" value="TQF13664.1"/>
    <property type="molecule type" value="Genomic_DNA"/>
</dbReference>